<evidence type="ECO:0000313" key="3">
    <source>
        <dbReference type="Proteomes" id="UP000288215"/>
    </source>
</evidence>
<dbReference type="SUPFAM" id="SSF52317">
    <property type="entry name" value="Class I glutamine amidotransferase-like"/>
    <property type="match status" value="1"/>
</dbReference>
<dbReference type="InterPro" id="IPR029062">
    <property type="entry name" value="Class_I_gatase-like"/>
</dbReference>
<accession>A0A444L9Q9</accession>
<comment type="caution">
    <text evidence="2">The sequence shown here is derived from an EMBL/GenBank/DDBJ whole genome shotgun (WGS) entry which is preliminary data.</text>
</comment>
<dbReference type="CDD" id="cd03139">
    <property type="entry name" value="GATase1_PfpI_2"/>
    <property type="match status" value="1"/>
</dbReference>
<dbReference type="InterPro" id="IPR052158">
    <property type="entry name" value="INH-QAR"/>
</dbReference>
<proteinExistence type="predicted"/>
<organism evidence="2 3">
    <name type="scientific">Methanosuratincola subterraneus</name>
    <dbReference type="NCBI Taxonomy" id="2593994"/>
    <lineage>
        <taxon>Archaea</taxon>
        <taxon>Thermoproteota</taxon>
        <taxon>Methanosuratincolia</taxon>
        <taxon>Candidatus Methanomethylicales</taxon>
        <taxon>Candidatus Methanomethylicaceae</taxon>
        <taxon>Candidatus Methanosuratincola (ex Vanwonterghem et al. 2016)</taxon>
    </lineage>
</organism>
<dbReference type="Gene3D" id="3.40.50.880">
    <property type="match status" value="1"/>
</dbReference>
<reference evidence="2 3" key="1">
    <citation type="submission" date="2018-12" db="EMBL/GenBank/DDBJ databases">
        <title>The complete genome of the methanogenic archaea of the candidate phylum Verstraetearchaeota, obtained from the metagenome of underground thermal water.</title>
        <authorList>
            <person name="Kadnikov V.V."/>
            <person name="Mardanov A.V."/>
            <person name="Beletsky A.V."/>
            <person name="Karnachuk O.V."/>
            <person name="Ravin N.V."/>
        </authorList>
    </citation>
    <scope>NUCLEOTIDE SEQUENCE [LARGE SCALE GENOMIC DNA]</scope>
    <source>
        <strain evidence="2">Ch88</strain>
    </source>
</reference>
<dbReference type="EMBL" id="RXGA01000001">
    <property type="protein sequence ID" value="RWX74321.1"/>
    <property type="molecule type" value="Genomic_DNA"/>
</dbReference>
<gene>
    <name evidence="2" type="ORF">Metus_0346</name>
</gene>
<dbReference type="AlphaFoldDB" id="A0A444L9Q9"/>
<evidence type="ECO:0000313" key="2">
    <source>
        <dbReference type="EMBL" id="RWX74321.1"/>
    </source>
</evidence>
<protein>
    <recommendedName>
        <fullName evidence="1">DJ-1/PfpI domain-containing protein</fullName>
    </recommendedName>
</protein>
<dbReference type="Pfam" id="PF01965">
    <property type="entry name" value="DJ-1_PfpI"/>
    <property type="match status" value="1"/>
</dbReference>
<sequence length="200" mass="21631">MFMARIIKVGVLAFPDLEELDLAGAWEVLGATRRLFREGVFKDAYFELETVGKETGPVKCYHDLKIVVEKRLDALPGHDVLFVPGGPGRLKAQKDSAIQEAVRKFYESGKIIASVCTGAFILAEAGILKGKKATSFHTVVNQLSGYGACPLKERVVVDGNVVTGAGISSSIDVGIKLVEIMMGREAAETVTQWVEYCPPS</sequence>
<dbReference type="Proteomes" id="UP000288215">
    <property type="component" value="Unassembled WGS sequence"/>
</dbReference>
<name>A0A444L9Q9_METS7</name>
<feature type="domain" description="DJ-1/PfpI" evidence="1">
    <location>
        <begin position="8"/>
        <end position="179"/>
    </location>
</feature>
<evidence type="ECO:0000259" key="1">
    <source>
        <dbReference type="Pfam" id="PF01965"/>
    </source>
</evidence>
<dbReference type="PANTHER" id="PTHR43130:SF3">
    <property type="entry name" value="HTH-TYPE TRANSCRIPTIONAL REGULATOR RV1931C"/>
    <property type="match status" value="1"/>
</dbReference>
<dbReference type="PANTHER" id="PTHR43130">
    <property type="entry name" value="ARAC-FAMILY TRANSCRIPTIONAL REGULATOR"/>
    <property type="match status" value="1"/>
</dbReference>
<dbReference type="InterPro" id="IPR002818">
    <property type="entry name" value="DJ-1/PfpI"/>
</dbReference>